<dbReference type="PANTHER" id="PTHR11774:SF4">
    <property type="entry name" value="GERANYLGERANYL TRANSFERASE TYPE-1 SUBUNIT BETA"/>
    <property type="match status" value="1"/>
</dbReference>
<evidence type="ECO:0000256" key="1">
    <source>
        <dbReference type="ARBA" id="ARBA00001946"/>
    </source>
</evidence>
<dbReference type="EC" id="2.5.1.59" evidence="4"/>
<comment type="cofactor">
    <cofactor evidence="2">
        <name>Zn(2+)</name>
        <dbReference type="ChEBI" id="CHEBI:29105"/>
    </cofactor>
</comment>
<dbReference type="InterPro" id="IPR001330">
    <property type="entry name" value="Prenyltrans"/>
</dbReference>
<evidence type="ECO:0000313" key="14">
    <source>
        <dbReference type="EMBL" id="CAD1839755.1"/>
    </source>
</evidence>
<keyword evidence="11" id="KW-0460">Magnesium</keyword>
<evidence type="ECO:0000256" key="2">
    <source>
        <dbReference type="ARBA" id="ARBA00001947"/>
    </source>
</evidence>
<dbReference type="SUPFAM" id="SSF48239">
    <property type="entry name" value="Terpenoid cyclases/Protein prenyltransferases"/>
    <property type="match status" value="1"/>
</dbReference>
<evidence type="ECO:0000256" key="3">
    <source>
        <dbReference type="ARBA" id="ARBA00010497"/>
    </source>
</evidence>
<evidence type="ECO:0000256" key="8">
    <source>
        <dbReference type="ARBA" id="ARBA00022723"/>
    </source>
</evidence>
<dbReference type="InterPro" id="IPR008930">
    <property type="entry name" value="Terpenoid_cyclase/PrenylTrfase"/>
</dbReference>
<evidence type="ECO:0000256" key="5">
    <source>
        <dbReference type="ARBA" id="ARBA00020603"/>
    </source>
</evidence>
<dbReference type="EMBL" id="LR862134">
    <property type="protein sequence ID" value="CAD1839755.1"/>
    <property type="molecule type" value="Genomic_DNA"/>
</dbReference>
<reference evidence="14" key="1">
    <citation type="submission" date="2020-07" db="EMBL/GenBank/DDBJ databases">
        <authorList>
            <person name="Lin J."/>
        </authorList>
    </citation>
    <scope>NUCLEOTIDE SEQUENCE</scope>
</reference>
<evidence type="ECO:0000256" key="7">
    <source>
        <dbReference type="ARBA" id="ARBA00022679"/>
    </source>
</evidence>
<evidence type="ECO:0000256" key="11">
    <source>
        <dbReference type="ARBA" id="ARBA00022842"/>
    </source>
</evidence>
<dbReference type="GO" id="GO:0005953">
    <property type="term" value="C:CAAX-protein geranylgeranyltransferase complex"/>
    <property type="evidence" value="ECO:0007669"/>
    <property type="project" value="InterPro"/>
</dbReference>
<dbReference type="FunFam" id="1.50.10.20:FF:000021">
    <property type="entry name" value="Geranylgeranyl transferase type-1 subunit beta"/>
    <property type="match status" value="1"/>
</dbReference>
<organism evidence="14">
    <name type="scientific">Ananas comosus var. bracteatus</name>
    <name type="common">red pineapple</name>
    <dbReference type="NCBI Taxonomy" id="296719"/>
    <lineage>
        <taxon>Eukaryota</taxon>
        <taxon>Viridiplantae</taxon>
        <taxon>Streptophyta</taxon>
        <taxon>Embryophyta</taxon>
        <taxon>Tracheophyta</taxon>
        <taxon>Spermatophyta</taxon>
        <taxon>Magnoliopsida</taxon>
        <taxon>Liliopsida</taxon>
        <taxon>Poales</taxon>
        <taxon>Bromeliaceae</taxon>
        <taxon>Bromelioideae</taxon>
        <taxon>Ananas</taxon>
    </lineage>
</organism>
<dbReference type="GO" id="GO:0046872">
    <property type="term" value="F:metal ion binding"/>
    <property type="evidence" value="ECO:0007669"/>
    <property type="project" value="UniProtKB-KW"/>
</dbReference>
<protein>
    <recommendedName>
        <fullName evidence="5">Geranylgeranyl transferase type-1 subunit beta</fullName>
        <ecNumber evidence="4">2.5.1.59</ecNumber>
    </recommendedName>
    <alternativeName>
        <fullName evidence="12">Geranylgeranyl transferase type I subunit beta</fullName>
    </alternativeName>
</protein>
<dbReference type="InterPro" id="IPR045089">
    <property type="entry name" value="PGGT1B-like"/>
</dbReference>
<evidence type="ECO:0000259" key="13">
    <source>
        <dbReference type="Pfam" id="PF00432"/>
    </source>
</evidence>
<keyword evidence="10" id="KW-0862">Zinc</keyword>
<feature type="domain" description="Prenyltransferase alpha-alpha toroid" evidence="13">
    <location>
        <begin position="47"/>
        <end position="376"/>
    </location>
</feature>
<keyword evidence="7" id="KW-0808">Transferase</keyword>
<dbReference type="Pfam" id="PF00432">
    <property type="entry name" value="Prenyltrans"/>
    <property type="match status" value="1"/>
</dbReference>
<comment type="cofactor">
    <cofactor evidence="1">
        <name>Mg(2+)</name>
        <dbReference type="ChEBI" id="CHEBI:18420"/>
    </cofactor>
</comment>
<proteinExistence type="inferred from homology"/>
<evidence type="ECO:0000256" key="4">
    <source>
        <dbReference type="ARBA" id="ARBA00012700"/>
    </source>
</evidence>
<keyword evidence="8" id="KW-0479">Metal-binding</keyword>
<comment type="similarity">
    <text evidence="3">Belongs to the protein prenyltransferase subunit beta family.</text>
</comment>
<dbReference type="GO" id="GO:0004662">
    <property type="term" value="F:CAAX-protein geranylgeranyltransferase activity"/>
    <property type="evidence" value="ECO:0007669"/>
    <property type="project" value="UniProtKB-EC"/>
</dbReference>
<keyword evidence="9" id="KW-0677">Repeat</keyword>
<name>A0A6V7QA70_ANACO</name>
<sequence length="383" mass="42308">MRQPEMSSGCDDDCLTSSKTRKLKTAARRAGGRAGDGGKAIGSRGGFSRERHVALMEMMAEELPGEYATQEVNRLTLAYFALSSLSILRALHRVDKDQVVNWVLSFQSHPRKNSDWDSGPFYGFYGSRTSQFSADENEIVYPIGGHLASTYCALAILKMVGYDLSNINSEALLISMRRLQQHDGSFMPIHFGAETDLRFMYCAAAISSMLNDWSGMDKEKVKEYILKCQSYDGGFGLVPGSESHGGATYCAVAALKLMGFIYTDISSAKIEHSTLIDVPLLVEWSLRRQAEDGGFQGRLNKPSDTCYAFWVGGVLTMLGAYHLLDHGALRRFLLSCQSPHGGFTKFPRERIPDLYHTYYGFAALSLSGEQGLDPLCVELGITM</sequence>
<gene>
    <name evidence="14" type="ORF">CB5_LOCUS22966</name>
</gene>
<dbReference type="AlphaFoldDB" id="A0A6V7QA70"/>
<dbReference type="Gene3D" id="1.50.10.20">
    <property type="match status" value="1"/>
</dbReference>
<dbReference type="PANTHER" id="PTHR11774">
    <property type="entry name" value="GERANYLGERANYL TRANSFERASE TYPE BETA SUBUNIT"/>
    <property type="match status" value="1"/>
</dbReference>
<dbReference type="CDD" id="cd02895">
    <property type="entry name" value="GGTase-I"/>
    <property type="match status" value="1"/>
</dbReference>
<evidence type="ECO:0000256" key="9">
    <source>
        <dbReference type="ARBA" id="ARBA00022737"/>
    </source>
</evidence>
<keyword evidence="6" id="KW-0637">Prenyltransferase</keyword>
<evidence type="ECO:0000256" key="10">
    <source>
        <dbReference type="ARBA" id="ARBA00022833"/>
    </source>
</evidence>
<dbReference type="InterPro" id="IPR041960">
    <property type="entry name" value="GGTase_I_beta"/>
</dbReference>
<accession>A0A6V7QA70</accession>
<evidence type="ECO:0000256" key="6">
    <source>
        <dbReference type="ARBA" id="ARBA00022602"/>
    </source>
</evidence>
<evidence type="ECO:0000256" key="12">
    <source>
        <dbReference type="ARBA" id="ARBA00031713"/>
    </source>
</evidence>